<dbReference type="Pfam" id="PF14040">
    <property type="entry name" value="DNase_NucA_NucB"/>
    <property type="match status" value="1"/>
</dbReference>
<keyword evidence="3" id="KW-1185">Reference proteome</keyword>
<accession>A0ABN0Z7V9</accession>
<sequence>MAYSNIRFDYAGRPAGKYKGTVFTDARVELVMSLKDPKVDQSARHILDAQQFPERTFRSWPGKTVPGGNGRPLHRLINPDLQGKNRDNSIKQCKDVWGDYSGTRLECDEYPFASTREGSLKGDNRYSVRLIDGDDNREGGLRIQKVYEENRVLDNDPFYVKIVP</sequence>
<dbReference type="Proteomes" id="UP001500879">
    <property type="component" value="Unassembled WGS sequence"/>
</dbReference>
<evidence type="ECO:0000313" key="2">
    <source>
        <dbReference type="EMBL" id="GAA0437961.1"/>
    </source>
</evidence>
<proteinExistence type="predicted"/>
<gene>
    <name evidence="2" type="ORF">GCM10010357_69220</name>
</gene>
<dbReference type="EMBL" id="BAAABX010000090">
    <property type="protein sequence ID" value="GAA0437961.1"/>
    <property type="molecule type" value="Genomic_DNA"/>
</dbReference>
<organism evidence="2 3">
    <name type="scientific">Streptomyces luteireticuli</name>
    <dbReference type="NCBI Taxonomy" id="173858"/>
    <lineage>
        <taxon>Bacteria</taxon>
        <taxon>Bacillati</taxon>
        <taxon>Actinomycetota</taxon>
        <taxon>Actinomycetes</taxon>
        <taxon>Kitasatosporales</taxon>
        <taxon>Streptomycetaceae</taxon>
        <taxon>Streptomyces</taxon>
    </lineage>
</organism>
<comment type="caution">
    <text evidence="2">The sequence shown here is derived from an EMBL/GenBank/DDBJ whole genome shotgun (WGS) entry which is preliminary data.</text>
</comment>
<evidence type="ECO:0000259" key="1">
    <source>
        <dbReference type="Pfam" id="PF14040"/>
    </source>
</evidence>
<evidence type="ECO:0000313" key="3">
    <source>
        <dbReference type="Proteomes" id="UP001500879"/>
    </source>
</evidence>
<protein>
    <recommendedName>
        <fullName evidence="1">Deoxyribonuclease NucA/NucB domain-containing protein</fullName>
    </recommendedName>
</protein>
<feature type="domain" description="Deoxyribonuclease NucA/NucB" evidence="1">
    <location>
        <begin position="91"/>
        <end position="160"/>
    </location>
</feature>
<dbReference type="InterPro" id="IPR029476">
    <property type="entry name" value="DNase_NucA_NucB"/>
</dbReference>
<reference evidence="2 3" key="1">
    <citation type="journal article" date="2019" name="Int. J. Syst. Evol. Microbiol.">
        <title>The Global Catalogue of Microorganisms (GCM) 10K type strain sequencing project: providing services to taxonomists for standard genome sequencing and annotation.</title>
        <authorList>
            <consortium name="The Broad Institute Genomics Platform"/>
            <consortium name="The Broad Institute Genome Sequencing Center for Infectious Disease"/>
            <person name="Wu L."/>
            <person name="Ma J."/>
        </authorList>
    </citation>
    <scope>NUCLEOTIDE SEQUENCE [LARGE SCALE GENOMIC DNA]</scope>
    <source>
        <strain evidence="2 3">JCM 4788</strain>
    </source>
</reference>
<name>A0ABN0Z7V9_9ACTN</name>